<evidence type="ECO:0000313" key="20">
    <source>
        <dbReference type="Proteomes" id="UP001566132"/>
    </source>
</evidence>
<comment type="similarity">
    <text evidence="3">Belongs to the extended synaptotagmin family.</text>
</comment>
<keyword evidence="8" id="KW-0677">Repeat</keyword>
<feature type="compositionally biased region" description="Acidic residues" evidence="15">
    <location>
        <begin position="558"/>
        <end position="571"/>
    </location>
</feature>
<evidence type="ECO:0000256" key="13">
    <source>
        <dbReference type="ARBA" id="ARBA00023121"/>
    </source>
</evidence>
<dbReference type="CDD" id="cd21670">
    <property type="entry name" value="SMP_ESyt"/>
    <property type="match status" value="1"/>
</dbReference>
<evidence type="ECO:0000259" key="17">
    <source>
        <dbReference type="PROSITE" id="PS50004"/>
    </source>
</evidence>
<feature type="domain" description="C2" evidence="17">
    <location>
        <begin position="406"/>
        <end position="535"/>
    </location>
</feature>
<protein>
    <submittedName>
        <fullName evidence="19">Uncharacterized protein</fullName>
    </submittedName>
</protein>
<gene>
    <name evidence="19" type="ORF">ABEB36_002851</name>
</gene>
<keyword evidence="7" id="KW-0479">Metal-binding</keyword>
<keyword evidence="12" id="KW-0445">Lipid transport</keyword>
<evidence type="ECO:0000256" key="12">
    <source>
        <dbReference type="ARBA" id="ARBA00023055"/>
    </source>
</evidence>
<dbReference type="FunFam" id="2.60.40.150:FF:000025">
    <property type="entry name" value="Extended synaptotagmin 2"/>
    <property type="match status" value="1"/>
</dbReference>
<dbReference type="Gene3D" id="2.60.40.150">
    <property type="entry name" value="C2 domain"/>
    <property type="match status" value="3"/>
</dbReference>
<keyword evidence="5" id="KW-1003">Cell membrane</keyword>
<dbReference type="InterPro" id="IPR031468">
    <property type="entry name" value="SMP_LBD"/>
</dbReference>
<evidence type="ECO:0000256" key="8">
    <source>
        <dbReference type="ARBA" id="ARBA00022737"/>
    </source>
</evidence>
<evidence type="ECO:0000256" key="11">
    <source>
        <dbReference type="ARBA" id="ARBA00022989"/>
    </source>
</evidence>
<dbReference type="GO" id="GO:0005789">
    <property type="term" value="C:endoplasmic reticulum membrane"/>
    <property type="evidence" value="ECO:0007669"/>
    <property type="project" value="UniProtKB-SubCell"/>
</dbReference>
<evidence type="ECO:0000259" key="18">
    <source>
        <dbReference type="PROSITE" id="PS51847"/>
    </source>
</evidence>
<evidence type="ECO:0000256" key="4">
    <source>
        <dbReference type="ARBA" id="ARBA00022448"/>
    </source>
</evidence>
<evidence type="ECO:0000256" key="6">
    <source>
        <dbReference type="ARBA" id="ARBA00022692"/>
    </source>
</evidence>
<feature type="region of interest" description="Disordered" evidence="15">
    <location>
        <begin position="546"/>
        <end position="607"/>
    </location>
</feature>
<keyword evidence="4" id="KW-0813">Transport</keyword>
<evidence type="ECO:0000256" key="7">
    <source>
        <dbReference type="ARBA" id="ARBA00022723"/>
    </source>
</evidence>
<dbReference type="PROSITE" id="PS51847">
    <property type="entry name" value="SMP"/>
    <property type="match status" value="1"/>
</dbReference>
<comment type="subcellular location">
    <subcellularLocation>
        <location evidence="1">Cell membrane</location>
        <topology evidence="1">Peripheral membrane protein</topology>
    </subcellularLocation>
    <subcellularLocation>
        <location evidence="2">Endoplasmic reticulum membrane</location>
        <topology evidence="2">Multi-pass membrane protein</topology>
    </subcellularLocation>
</comment>
<dbReference type="PANTHER" id="PTHR45761:SF1">
    <property type="entry name" value="EXTENDED SYNAPTOTAGMIN-LIKE PROTEIN 2, ISOFORM C"/>
    <property type="match status" value="1"/>
</dbReference>
<evidence type="ECO:0000256" key="2">
    <source>
        <dbReference type="ARBA" id="ARBA00004477"/>
    </source>
</evidence>
<dbReference type="PROSITE" id="PS50004">
    <property type="entry name" value="C2"/>
    <property type="match status" value="3"/>
</dbReference>
<evidence type="ECO:0000256" key="14">
    <source>
        <dbReference type="ARBA" id="ARBA00023136"/>
    </source>
</evidence>
<keyword evidence="14 16" id="KW-0472">Membrane</keyword>
<evidence type="ECO:0000256" key="16">
    <source>
        <dbReference type="SAM" id="Phobius"/>
    </source>
</evidence>
<sequence length="735" mass="84534">MKDKEILIKLVKQTLLCLLSYALGYSGCSLIWILLPVILGIVKQKQSQRLFTKQLLTRKLVFNEEKLVFQSFSDLPAWVQFPDIEKTEWLNRIIKQLWPKVNIYIHDIVKELLQKKLNKKIGKYGLSGLTVEKLTVGVIPFRIGGIVVFENVSDNEIVLDLDVSYAGDCDIILKYSKVTGGIKNFQLYGRLRVVLKPLINELPLAGGIEAFFINPPHIDFSLDGLASVLEFPMLSILLKKVVLDTISSVMVLPNKFPIRLNKKVSKQQIRFPNPKGVLRVHLVQGRQLFQKDLTLSGQHTCDPYAVLTIGDQEFKTTVKDHTDRPLWDYWCEFIIEEIIGVFLYVTVWDKDYIQEDETLGRTKVELSQLVENSNVDMWLKLQNVEHGEIQLRTTWLTLSTNHDDMKYAQNEIQELQVSSLSTGILLIFVNHADDLMPVNTKNPELFVLIKVGEQEMSTKINKNPNDPAWEEGFMCLITSLEKNITFNVIDDKHGEILGEFVYNTDALFEEEDLQIKNQTFRLSQCKSSGKINLSITLRILTNPTFNHTAESEKSSDGHEEENETVNISDEELSSRTTRNREKRSNLSRSSSISSSTSENNDNVKTDFPSNAKIKLTLRYSVQRQKLIVQVHHIEDLHLEDVKGLYVKLYLLPERHKDSKRKTQVVRTENNPIFNETFEFLISQDELGSKHLEVSICEERVIKNEPIEKVVIDLEKLSLVLPYTRFFNLYKKAHAN</sequence>
<dbReference type="GO" id="GO:0006869">
    <property type="term" value="P:lipid transport"/>
    <property type="evidence" value="ECO:0007669"/>
    <property type="project" value="UniProtKB-KW"/>
</dbReference>
<dbReference type="InterPro" id="IPR000008">
    <property type="entry name" value="C2_dom"/>
</dbReference>
<dbReference type="Proteomes" id="UP001566132">
    <property type="component" value="Unassembled WGS sequence"/>
</dbReference>
<proteinExistence type="inferred from homology"/>
<dbReference type="EMBL" id="JBDJPC010000002">
    <property type="protein sequence ID" value="KAL1513440.1"/>
    <property type="molecule type" value="Genomic_DNA"/>
</dbReference>
<name>A0ABD1F9V9_HYPHA</name>
<dbReference type="GO" id="GO:0005886">
    <property type="term" value="C:plasma membrane"/>
    <property type="evidence" value="ECO:0007669"/>
    <property type="project" value="UniProtKB-SubCell"/>
</dbReference>
<feature type="transmembrane region" description="Helical" evidence="16">
    <location>
        <begin position="21"/>
        <end position="42"/>
    </location>
</feature>
<dbReference type="SMART" id="SM00239">
    <property type="entry name" value="C2"/>
    <property type="match status" value="3"/>
</dbReference>
<dbReference type="InterPro" id="IPR039010">
    <property type="entry name" value="Synaptotagmin_SMP"/>
</dbReference>
<keyword evidence="11 16" id="KW-1133">Transmembrane helix</keyword>
<organism evidence="19 20">
    <name type="scientific">Hypothenemus hampei</name>
    <name type="common">Coffee berry borer</name>
    <dbReference type="NCBI Taxonomy" id="57062"/>
    <lineage>
        <taxon>Eukaryota</taxon>
        <taxon>Metazoa</taxon>
        <taxon>Ecdysozoa</taxon>
        <taxon>Arthropoda</taxon>
        <taxon>Hexapoda</taxon>
        <taxon>Insecta</taxon>
        <taxon>Pterygota</taxon>
        <taxon>Neoptera</taxon>
        <taxon>Endopterygota</taxon>
        <taxon>Coleoptera</taxon>
        <taxon>Polyphaga</taxon>
        <taxon>Cucujiformia</taxon>
        <taxon>Curculionidae</taxon>
        <taxon>Scolytinae</taxon>
        <taxon>Hypothenemus</taxon>
    </lineage>
</organism>
<dbReference type="PANTHER" id="PTHR45761">
    <property type="entry name" value="EXTENDED SYNAPTOTAGMIN-LIKE PROTEIN 2, ISOFORM C"/>
    <property type="match status" value="1"/>
</dbReference>
<dbReference type="AlphaFoldDB" id="A0ABD1F9V9"/>
<feature type="domain" description="SMP-LTD" evidence="18">
    <location>
        <begin position="83"/>
        <end position="261"/>
    </location>
</feature>
<evidence type="ECO:0000256" key="9">
    <source>
        <dbReference type="ARBA" id="ARBA00022824"/>
    </source>
</evidence>
<keyword evidence="13" id="KW-0446">Lipid-binding</keyword>
<evidence type="ECO:0000256" key="5">
    <source>
        <dbReference type="ARBA" id="ARBA00022475"/>
    </source>
</evidence>
<evidence type="ECO:0000256" key="1">
    <source>
        <dbReference type="ARBA" id="ARBA00004202"/>
    </source>
</evidence>
<feature type="compositionally biased region" description="Low complexity" evidence="15">
    <location>
        <begin position="586"/>
        <end position="600"/>
    </location>
</feature>
<dbReference type="InterPro" id="IPR035892">
    <property type="entry name" value="C2_domain_sf"/>
</dbReference>
<evidence type="ECO:0000256" key="3">
    <source>
        <dbReference type="ARBA" id="ARBA00005867"/>
    </source>
</evidence>
<reference evidence="19 20" key="1">
    <citation type="submission" date="2024-05" db="EMBL/GenBank/DDBJ databases">
        <title>Genetic variation in Jamaican populations of the coffee berry borer (Hypothenemus hampei).</title>
        <authorList>
            <person name="Errbii M."/>
            <person name="Myrie A."/>
        </authorList>
    </citation>
    <scope>NUCLEOTIDE SEQUENCE [LARGE SCALE GENOMIC DNA]</scope>
    <source>
        <strain evidence="19">JA-Hopewell-2020-01-JO</strain>
        <tissue evidence="19">Whole body</tissue>
    </source>
</reference>
<keyword evidence="9" id="KW-0256">Endoplasmic reticulum</keyword>
<feature type="domain" description="C2" evidence="17">
    <location>
        <begin position="259"/>
        <end position="379"/>
    </location>
</feature>
<dbReference type="GO" id="GO:0046872">
    <property type="term" value="F:metal ion binding"/>
    <property type="evidence" value="ECO:0007669"/>
    <property type="project" value="UniProtKB-KW"/>
</dbReference>
<dbReference type="Pfam" id="PF00168">
    <property type="entry name" value="C2"/>
    <property type="match status" value="3"/>
</dbReference>
<evidence type="ECO:0000256" key="10">
    <source>
        <dbReference type="ARBA" id="ARBA00022837"/>
    </source>
</evidence>
<feature type="domain" description="C2" evidence="17">
    <location>
        <begin position="609"/>
        <end position="726"/>
    </location>
</feature>
<comment type="caution">
    <text evidence="19">The sequence shown here is derived from an EMBL/GenBank/DDBJ whole genome shotgun (WGS) entry which is preliminary data.</text>
</comment>
<accession>A0ABD1F9V9</accession>
<dbReference type="InterPro" id="IPR051634">
    <property type="entry name" value="Extended_Synaptotagmin"/>
</dbReference>
<keyword evidence="10" id="KW-0106">Calcium</keyword>
<dbReference type="SUPFAM" id="SSF49562">
    <property type="entry name" value="C2 domain (Calcium/lipid-binding domain, CaLB)"/>
    <property type="match status" value="3"/>
</dbReference>
<dbReference type="GO" id="GO:0008289">
    <property type="term" value="F:lipid binding"/>
    <property type="evidence" value="ECO:0007669"/>
    <property type="project" value="UniProtKB-KW"/>
</dbReference>
<dbReference type="Pfam" id="PF17047">
    <property type="entry name" value="SMP_LBD"/>
    <property type="match status" value="1"/>
</dbReference>
<keyword evidence="20" id="KW-1185">Reference proteome</keyword>
<keyword evidence="6 16" id="KW-0812">Transmembrane</keyword>
<evidence type="ECO:0000256" key="15">
    <source>
        <dbReference type="SAM" id="MobiDB-lite"/>
    </source>
</evidence>
<evidence type="ECO:0000313" key="19">
    <source>
        <dbReference type="EMBL" id="KAL1513440.1"/>
    </source>
</evidence>